<evidence type="ECO:0000256" key="1">
    <source>
        <dbReference type="SAM" id="Phobius"/>
    </source>
</evidence>
<keyword evidence="1" id="KW-1133">Transmembrane helix</keyword>
<proteinExistence type="predicted"/>
<gene>
    <name evidence="2" type="ORF">OS242_12060</name>
</gene>
<evidence type="ECO:0000313" key="3">
    <source>
        <dbReference type="Proteomes" id="UP001208017"/>
    </source>
</evidence>
<name>A0ABT3X543_9BACL</name>
<comment type="caution">
    <text evidence="2">The sequence shown here is derived from an EMBL/GenBank/DDBJ whole genome shotgun (WGS) entry which is preliminary data.</text>
</comment>
<evidence type="ECO:0000313" key="2">
    <source>
        <dbReference type="EMBL" id="MCX7570700.1"/>
    </source>
</evidence>
<keyword evidence="1" id="KW-0812">Transmembrane</keyword>
<keyword evidence="1" id="KW-0472">Membrane</keyword>
<keyword evidence="3" id="KW-1185">Reference proteome</keyword>
<feature type="transmembrane region" description="Helical" evidence="1">
    <location>
        <begin position="12"/>
        <end position="30"/>
    </location>
</feature>
<feature type="transmembrane region" description="Helical" evidence="1">
    <location>
        <begin position="59"/>
        <end position="78"/>
    </location>
</feature>
<dbReference type="Proteomes" id="UP001208017">
    <property type="component" value="Unassembled WGS sequence"/>
</dbReference>
<dbReference type="EMBL" id="JAPMLT010000005">
    <property type="protein sequence ID" value="MCX7570700.1"/>
    <property type="molecule type" value="Genomic_DNA"/>
</dbReference>
<feature type="transmembrane region" description="Helical" evidence="1">
    <location>
        <begin position="84"/>
        <end position="106"/>
    </location>
</feature>
<protein>
    <submittedName>
        <fullName evidence="2">DUF4383 domain-containing protein</fullName>
    </submittedName>
</protein>
<accession>A0ABT3X543</accession>
<reference evidence="2 3" key="1">
    <citation type="submission" date="2022-11" db="EMBL/GenBank/DDBJ databases">
        <title>Study of microbial diversity in lake waters.</title>
        <authorList>
            <person name="Zhang J."/>
        </authorList>
    </citation>
    <scope>NUCLEOTIDE SEQUENCE [LARGE SCALE GENOMIC DNA]</scope>
    <source>
        <strain evidence="2 3">DT12</strain>
    </source>
</reference>
<sequence length="113" mass="12243">MTKVFARTAGWLALLLGVLGFFVTDLLGLIHFDTTHNVVHLVLGFLGLAAARNEAWAKLYAQILGAVYLLLGIVGFFLPELVGIHLEVVENLVHILLGAWGLYAAFGEKEKAA</sequence>
<dbReference type="RefSeq" id="WP_267151948.1">
    <property type="nucleotide sequence ID" value="NZ_JAPMLT010000005.1"/>
</dbReference>
<organism evidence="2 3">
    <name type="scientific">Tumebacillus lacus</name>
    <dbReference type="NCBI Taxonomy" id="2995335"/>
    <lineage>
        <taxon>Bacteria</taxon>
        <taxon>Bacillati</taxon>
        <taxon>Bacillota</taxon>
        <taxon>Bacilli</taxon>
        <taxon>Bacillales</taxon>
        <taxon>Alicyclobacillaceae</taxon>
        <taxon>Tumebacillus</taxon>
    </lineage>
</organism>
<dbReference type="Pfam" id="PF14325">
    <property type="entry name" value="DUF4383"/>
    <property type="match status" value="1"/>
</dbReference>